<gene>
    <name evidence="2" type="ORF">RF11_07882</name>
</gene>
<dbReference type="OrthoDB" id="277011at2759"/>
<dbReference type="GO" id="GO:0016791">
    <property type="term" value="F:phosphatase activity"/>
    <property type="evidence" value="ECO:0007669"/>
    <property type="project" value="InterPro"/>
</dbReference>
<dbReference type="Proteomes" id="UP000031668">
    <property type="component" value="Unassembled WGS sequence"/>
</dbReference>
<dbReference type="InterPro" id="IPR011948">
    <property type="entry name" value="Dullard_phosphatase"/>
</dbReference>
<dbReference type="Gene3D" id="3.40.50.1000">
    <property type="entry name" value="HAD superfamily/HAD-like"/>
    <property type="match status" value="1"/>
</dbReference>
<dbReference type="NCBIfam" id="TIGR02251">
    <property type="entry name" value="HIF-SF_euk"/>
    <property type="match status" value="1"/>
</dbReference>
<evidence type="ECO:0000259" key="1">
    <source>
        <dbReference type="PROSITE" id="PS50969"/>
    </source>
</evidence>
<proteinExistence type="predicted"/>
<dbReference type="InterPro" id="IPR023214">
    <property type="entry name" value="HAD_sf"/>
</dbReference>
<evidence type="ECO:0000313" key="3">
    <source>
        <dbReference type="Proteomes" id="UP000031668"/>
    </source>
</evidence>
<dbReference type="AlphaFoldDB" id="A0A0C2MNK0"/>
<comment type="caution">
    <text evidence="2">The sequence shown here is derived from an EMBL/GenBank/DDBJ whole genome shotgun (WGS) entry which is preliminary data.</text>
</comment>
<reference evidence="2 3" key="1">
    <citation type="journal article" date="2014" name="Genome Biol. Evol.">
        <title>The genome of the myxosporean Thelohanellus kitauei shows adaptations to nutrient acquisition within its fish host.</title>
        <authorList>
            <person name="Yang Y."/>
            <person name="Xiong J."/>
            <person name="Zhou Z."/>
            <person name="Huo F."/>
            <person name="Miao W."/>
            <person name="Ran C."/>
            <person name="Liu Y."/>
            <person name="Zhang J."/>
            <person name="Feng J."/>
            <person name="Wang M."/>
            <person name="Wang M."/>
            <person name="Wang L."/>
            <person name="Yao B."/>
        </authorList>
    </citation>
    <scope>NUCLEOTIDE SEQUENCE [LARGE SCALE GENOMIC DNA]</scope>
    <source>
        <strain evidence="2">Wuqing</strain>
    </source>
</reference>
<dbReference type="PROSITE" id="PS50969">
    <property type="entry name" value="FCP1"/>
    <property type="match status" value="1"/>
</dbReference>
<dbReference type="Pfam" id="PF03031">
    <property type="entry name" value="NIF"/>
    <property type="match status" value="1"/>
</dbReference>
<protein>
    <submittedName>
        <fullName evidence="2">CTD small phosphatase-like protein</fullName>
    </submittedName>
</protein>
<dbReference type="CDD" id="cd07521">
    <property type="entry name" value="HAD_FCP1-like"/>
    <property type="match status" value="1"/>
</dbReference>
<feature type="domain" description="FCP1 homology" evidence="1">
    <location>
        <begin position="126"/>
        <end position="288"/>
    </location>
</feature>
<accession>A0A0C2MNK0</accession>
<dbReference type="PANTHER" id="PTHR12210">
    <property type="entry name" value="DULLARD PROTEIN PHOSPHATASE"/>
    <property type="match status" value="1"/>
</dbReference>
<dbReference type="EMBL" id="JWZT01004760">
    <property type="protein sequence ID" value="KII63201.1"/>
    <property type="molecule type" value="Genomic_DNA"/>
</dbReference>
<name>A0A0C2MNK0_THEKT</name>
<keyword evidence="3" id="KW-1185">Reference proteome</keyword>
<dbReference type="OMA" id="CTEFRNG"/>
<sequence length="307" mass="35820">MIFERPLKYHSILRDKIRQLFQKREIIPSNDFDIPFLSLDEAVLSGLNSMSLYENKEEENGFALGQLMPGNETYESYEELKDEEIVKFSPHNSSFVKIVHQSKDYVIEIIPPPRSFLVDAFLPKNVQGSKQCLVVDLDETLIHSALLKPLPYSKPDYEFTLEIKDEAKRIYLYCRPFLQEFLAYIKTRYECVIFTAGIEIYADVVLDYIDPDRVFTHRLYRSSCSMSPFGLVKDLRLLGRKLDRVVIIDNTPMSYILQAENAIPIKSWDNTCQKDDELFQLVKFLDLIGTEQDLVTSLKHHRARFNL</sequence>
<dbReference type="InterPro" id="IPR050365">
    <property type="entry name" value="TIM50"/>
</dbReference>
<dbReference type="InterPro" id="IPR004274">
    <property type="entry name" value="FCP1_dom"/>
</dbReference>
<organism evidence="2 3">
    <name type="scientific">Thelohanellus kitauei</name>
    <name type="common">Myxosporean</name>
    <dbReference type="NCBI Taxonomy" id="669202"/>
    <lineage>
        <taxon>Eukaryota</taxon>
        <taxon>Metazoa</taxon>
        <taxon>Cnidaria</taxon>
        <taxon>Myxozoa</taxon>
        <taxon>Myxosporea</taxon>
        <taxon>Bivalvulida</taxon>
        <taxon>Platysporina</taxon>
        <taxon>Myxobolidae</taxon>
        <taxon>Thelohanellus</taxon>
    </lineage>
</organism>
<dbReference type="FunFam" id="3.40.50.1000:FF:000093">
    <property type="entry name" value="NLI interacting factor-like phosphatase family protein"/>
    <property type="match status" value="1"/>
</dbReference>
<dbReference type="SUPFAM" id="SSF56784">
    <property type="entry name" value="HAD-like"/>
    <property type="match status" value="1"/>
</dbReference>
<dbReference type="SMART" id="SM00577">
    <property type="entry name" value="CPDc"/>
    <property type="match status" value="1"/>
</dbReference>
<evidence type="ECO:0000313" key="2">
    <source>
        <dbReference type="EMBL" id="KII63201.1"/>
    </source>
</evidence>
<dbReference type="InterPro" id="IPR036412">
    <property type="entry name" value="HAD-like_sf"/>
</dbReference>